<keyword evidence="3 6" id="KW-1133">Transmembrane helix</keyword>
<keyword evidence="4 6" id="KW-0472">Membrane</keyword>
<dbReference type="Pfam" id="PF20684">
    <property type="entry name" value="Fung_rhodopsin"/>
    <property type="match status" value="1"/>
</dbReference>
<reference evidence="8" key="1">
    <citation type="journal article" date="2021" name="IMA Fungus">
        <title>Genomic characterization of three marine fungi, including Emericellopsis atlantica sp. nov. with signatures of a generalist lifestyle and marine biomass degradation.</title>
        <authorList>
            <person name="Hagestad O.C."/>
            <person name="Hou L."/>
            <person name="Andersen J.H."/>
            <person name="Hansen E.H."/>
            <person name="Altermark B."/>
            <person name="Li C."/>
            <person name="Kuhnert E."/>
            <person name="Cox R.J."/>
            <person name="Crous P.W."/>
            <person name="Spatafora J.W."/>
            <person name="Lail K."/>
            <person name="Amirebrahimi M."/>
            <person name="Lipzen A."/>
            <person name="Pangilinan J."/>
            <person name="Andreopoulos W."/>
            <person name="Hayes R.D."/>
            <person name="Ng V."/>
            <person name="Grigoriev I.V."/>
            <person name="Jackson S.A."/>
            <person name="Sutton T.D.S."/>
            <person name="Dobson A.D.W."/>
            <person name="Rama T."/>
        </authorList>
    </citation>
    <scope>NUCLEOTIDE SEQUENCE</scope>
    <source>
        <strain evidence="8">TS7</strain>
    </source>
</reference>
<dbReference type="RefSeq" id="XP_046122665.1">
    <property type="nucleotide sequence ID" value="XM_046261889.1"/>
</dbReference>
<dbReference type="GeneID" id="70292792"/>
<comment type="similarity">
    <text evidence="5">Belongs to the SAT4 family.</text>
</comment>
<keyword evidence="9" id="KW-1185">Reference proteome</keyword>
<feature type="transmembrane region" description="Helical" evidence="6">
    <location>
        <begin position="111"/>
        <end position="132"/>
    </location>
</feature>
<evidence type="ECO:0000256" key="4">
    <source>
        <dbReference type="ARBA" id="ARBA00023136"/>
    </source>
</evidence>
<comment type="caution">
    <text evidence="8">The sequence shown here is derived from an EMBL/GenBank/DDBJ whole genome shotgun (WGS) entry which is preliminary data.</text>
</comment>
<comment type="subcellular location">
    <subcellularLocation>
        <location evidence="1">Membrane</location>
        <topology evidence="1">Multi-pass membrane protein</topology>
    </subcellularLocation>
</comment>
<dbReference type="GO" id="GO:0016020">
    <property type="term" value="C:membrane"/>
    <property type="evidence" value="ECO:0007669"/>
    <property type="project" value="UniProtKB-SubCell"/>
</dbReference>
<feature type="domain" description="Rhodopsin" evidence="7">
    <location>
        <begin position="24"/>
        <end position="255"/>
    </location>
</feature>
<accession>A0A9P7ZVS4</accession>
<dbReference type="AlphaFoldDB" id="A0A9P7ZVS4"/>
<evidence type="ECO:0000256" key="3">
    <source>
        <dbReference type="ARBA" id="ARBA00022989"/>
    </source>
</evidence>
<organism evidence="8 9">
    <name type="scientific">Emericellopsis atlantica</name>
    <dbReference type="NCBI Taxonomy" id="2614577"/>
    <lineage>
        <taxon>Eukaryota</taxon>
        <taxon>Fungi</taxon>
        <taxon>Dikarya</taxon>
        <taxon>Ascomycota</taxon>
        <taxon>Pezizomycotina</taxon>
        <taxon>Sordariomycetes</taxon>
        <taxon>Hypocreomycetidae</taxon>
        <taxon>Hypocreales</taxon>
        <taxon>Bionectriaceae</taxon>
        <taxon>Emericellopsis</taxon>
    </lineage>
</organism>
<evidence type="ECO:0000256" key="6">
    <source>
        <dbReference type="SAM" id="Phobius"/>
    </source>
</evidence>
<evidence type="ECO:0000256" key="5">
    <source>
        <dbReference type="ARBA" id="ARBA00038359"/>
    </source>
</evidence>
<dbReference type="InterPro" id="IPR052337">
    <property type="entry name" value="SAT4-like"/>
</dbReference>
<feature type="transmembrane region" description="Helical" evidence="6">
    <location>
        <begin position="36"/>
        <end position="59"/>
    </location>
</feature>
<evidence type="ECO:0000256" key="1">
    <source>
        <dbReference type="ARBA" id="ARBA00004141"/>
    </source>
</evidence>
<keyword evidence="2 6" id="KW-0812">Transmembrane</keyword>
<feature type="transmembrane region" description="Helical" evidence="6">
    <location>
        <begin position="192"/>
        <end position="210"/>
    </location>
</feature>
<evidence type="ECO:0000313" key="9">
    <source>
        <dbReference type="Proteomes" id="UP000887229"/>
    </source>
</evidence>
<dbReference type="PANTHER" id="PTHR33048">
    <property type="entry name" value="PTH11-LIKE INTEGRAL MEMBRANE PROTEIN (AFU_ORTHOLOGUE AFUA_5G11245)"/>
    <property type="match status" value="1"/>
</dbReference>
<gene>
    <name evidence="8" type="ORF">F5Z01DRAFT_632809</name>
</gene>
<feature type="transmembrane region" description="Helical" evidence="6">
    <location>
        <begin position="230"/>
        <end position="250"/>
    </location>
</feature>
<name>A0A9P7ZVS4_9HYPO</name>
<evidence type="ECO:0000256" key="2">
    <source>
        <dbReference type="ARBA" id="ARBA00022692"/>
    </source>
</evidence>
<dbReference type="InterPro" id="IPR049326">
    <property type="entry name" value="Rhodopsin_dom_fungi"/>
</dbReference>
<feature type="transmembrane region" description="Helical" evidence="6">
    <location>
        <begin position="162"/>
        <end position="180"/>
    </location>
</feature>
<proteinExistence type="inferred from homology"/>
<sequence>MTTEDAVWSYDPSLPDNGPTVSAAVCHHGLWWDDHVLIASWVFFLVAAIQLSVNIAHGFGRPGINIDPANSYQVGLGGMVVGTMVLIAPALSKTSFVLTVGKISGPKLKKALWFIAVPMNVLQVAALVIQFVQCSPLEKVWNPWTDGRCWGRQANLAMSMTSSAYSGIMDLVLATIPWIILKDLQIKRREKIGIAIAMSLGVIAAITAFIKCNKQKILASSDFTLEGGELIIWASTEISATIIAACVPVLRTLLVKGLSTGRGGQSGGYFRSGSGTDHRKARTARKHNTHAVTFAAHDKRTATETVLPDASSDTSILESRFGGKIVKTEEVTVQVSERGEESSVSYELHEFDVVSSPRTRE</sequence>
<protein>
    <recommendedName>
        <fullName evidence="7">Rhodopsin domain-containing protein</fullName>
    </recommendedName>
</protein>
<evidence type="ECO:0000313" key="8">
    <source>
        <dbReference type="EMBL" id="KAG9258741.1"/>
    </source>
</evidence>
<dbReference type="Proteomes" id="UP000887229">
    <property type="component" value="Unassembled WGS sequence"/>
</dbReference>
<evidence type="ECO:0000259" key="7">
    <source>
        <dbReference type="Pfam" id="PF20684"/>
    </source>
</evidence>
<dbReference type="EMBL" id="MU251243">
    <property type="protein sequence ID" value="KAG9258741.1"/>
    <property type="molecule type" value="Genomic_DNA"/>
</dbReference>
<dbReference type="OrthoDB" id="5417887at2759"/>
<dbReference type="PANTHER" id="PTHR33048:SF42">
    <property type="entry name" value="INTEGRAL MEMBRANE PROTEIN"/>
    <property type="match status" value="1"/>
</dbReference>
<feature type="transmembrane region" description="Helical" evidence="6">
    <location>
        <begin position="71"/>
        <end position="91"/>
    </location>
</feature>